<reference evidence="2" key="1">
    <citation type="submission" date="2018-05" db="EMBL/GenBank/DDBJ databases">
        <authorList>
            <person name="Lanie J.A."/>
            <person name="Ng W.-L."/>
            <person name="Kazmierczak K.M."/>
            <person name="Andrzejewski T.M."/>
            <person name="Davidsen T.M."/>
            <person name="Wayne K.J."/>
            <person name="Tettelin H."/>
            <person name="Glass J.I."/>
            <person name="Rusch D."/>
            <person name="Podicherti R."/>
            <person name="Tsui H.-C.T."/>
            <person name="Winkler M.E."/>
        </authorList>
    </citation>
    <scope>NUCLEOTIDE SEQUENCE</scope>
</reference>
<name>A0A382W944_9ZZZZ</name>
<sequence>MAMSADGKIASANRKVTSLGSHTDHDRLLELRTK</sequence>
<dbReference type="AlphaFoldDB" id="A0A382W944"/>
<accession>A0A382W944</accession>
<feature type="region of interest" description="Disordered" evidence="1">
    <location>
        <begin position="1"/>
        <end position="34"/>
    </location>
</feature>
<proteinExistence type="predicted"/>
<protein>
    <submittedName>
        <fullName evidence="2">Uncharacterized protein</fullName>
    </submittedName>
</protein>
<feature type="compositionally biased region" description="Basic and acidic residues" evidence="1">
    <location>
        <begin position="22"/>
        <end position="34"/>
    </location>
</feature>
<evidence type="ECO:0000256" key="1">
    <source>
        <dbReference type="SAM" id="MobiDB-lite"/>
    </source>
</evidence>
<evidence type="ECO:0000313" key="2">
    <source>
        <dbReference type="EMBL" id="SVD55184.1"/>
    </source>
</evidence>
<dbReference type="EMBL" id="UINC01157928">
    <property type="protein sequence ID" value="SVD55184.1"/>
    <property type="molecule type" value="Genomic_DNA"/>
</dbReference>
<gene>
    <name evidence="2" type="ORF">METZ01_LOCUS408038</name>
</gene>
<organism evidence="2">
    <name type="scientific">marine metagenome</name>
    <dbReference type="NCBI Taxonomy" id="408172"/>
    <lineage>
        <taxon>unclassified sequences</taxon>
        <taxon>metagenomes</taxon>
        <taxon>ecological metagenomes</taxon>
    </lineage>
</organism>
<feature type="non-terminal residue" evidence="2">
    <location>
        <position position="34"/>
    </location>
</feature>